<keyword evidence="5" id="KW-1185">Reference proteome</keyword>
<dbReference type="AlphaFoldDB" id="W9RCR9"/>
<proteinExistence type="inferred from homology"/>
<evidence type="ECO:0000256" key="1">
    <source>
        <dbReference type="ARBA" id="ARBA00006568"/>
    </source>
</evidence>
<evidence type="ECO:0000259" key="3">
    <source>
        <dbReference type="PROSITE" id="PS51752"/>
    </source>
</evidence>
<dbReference type="SMART" id="SM00915">
    <property type="entry name" value="Jacalin"/>
    <property type="match status" value="1"/>
</dbReference>
<comment type="similarity">
    <text evidence="1">Belongs to the jacalin lectin family.</text>
</comment>
<feature type="domain" description="Jacalin-type lectin" evidence="3">
    <location>
        <begin position="40"/>
        <end position="201"/>
    </location>
</feature>
<dbReference type="CDD" id="cd09612">
    <property type="entry name" value="Jacalin"/>
    <property type="match status" value="1"/>
</dbReference>
<evidence type="ECO:0000313" key="4">
    <source>
        <dbReference type="EMBL" id="EXB51027.1"/>
    </source>
</evidence>
<dbReference type="InterPro" id="IPR001229">
    <property type="entry name" value="Jacalin-like_lectin_dom"/>
</dbReference>
<dbReference type="PANTHER" id="PTHR47293:SF15">
    <property type="entry name" value="JACALIN-RELATED LECTIN 19"/>
    <property type="match status" value="1"/>
</dbReference>
<reference evidence="5" key="1">
    <citation type="submission" date="2013-01" db="EMBL/GenBank/DDBJ databases">
        <title>Draft Genome Sequence of a Mulberry Tree, Morus notabilis C.K. Schneid.</title>
        <authorList>
            <person name="He N."/>
            <person name="Zhao S."/>
        </authorList>
    </citation>
    <scope>NUCLEOTIDE SEQUENCE</scope>
</reference>
<dbReference type="SUPFAM" id="SSF51101">
    <property type="entry name" value="Mannose-binding lectins"/>
    <property type="match status" value="1"/>
</dbReference>
<keyword evidence="2" id="KW-0430">Lectin</keyword>
<protein>
    <recommendedName>
        <fullName evidence="3">Jacalin-type lectin domain-containing protein</fullName>
    </recommendedName>
</protein>
<gene>
    <name evidence="4" type="ORF">L484_023729</name>
</gene>
<dbReference type="InterPro" id="IPR036404">
    <property type="entry name" value="Jacalin-like_lectin_dom_sf"/>
</dbReference>
<dbReference type="Gene3D" id="2.100.10.30">
    <property type="entry name" value="Jacalin-like lectin domain"/>
    <property type="match status" value="1"/>
</dbReference>
<dbReference type="Proteomes" id="UP000030645">
    <property type="component" value="Unassembled WGS sequence"/>
</dbReference>
<dbReference type="InterPro" id="IPR033734">
    <property type="entry name" value="Jacalin-like_lectin_dom_plant"/>
</dbReference>
<accession>W9RCR9</accession>
<evidence type="ECO:0000256" key="2">
    <source>
        <dbReference type="ARBA" id="ARBA00022734"/>
    </source>
</evidence>
<dbReference type="EMBL" id="KE344020">
    <property type="protein sequence ID" value="EXB51027.1"/>
    <property type="molecule type" value="Genomic_DNA"/>
</dbReference>
<dbReference type="STRING" id="981085.W9RCR9"/>
<dbReference type="PANTHER" id="PTHR47293">
    <property type="entry name" value="JACALIN-RELATED LECTIN 3"/>
    <property type="match status" value="1"/>
</dbReference>
<dbReference type="Pfam" id="PF01419">
    <property type="entry name" value="Jacalin"/>
    <property type="match status" value="1"/>
</dbReference>
<dbReference type="PROSITE" id="PS51752">
    <property type="entry name" value="JACALIN_LECTIN"/>
    <property type="match status" value="1"/>
</dbReference>
<evidence type="ECO:0000313" key="5">
    <source>
        <dbReference type="Proteomes" id="UP000030645"/>
    </source>
</evidence>
<name>W9RCR9_9ROSA</name>
<organism evidence="4 5">
    <name type="scientific">Morus notabilis</name>
    <dbReference type="NCBI Taxonomy" id="981085"/>
    <lineage>
        <taxon>Eukaryota</taxon>
        <taxon>Viridiplantae</taxon>
        <taxon>Streptophyta</taxon>
        <taxon>Embryophyta</taxon>
        <taxon>Tracheophyta</taxon>
        <taxon>Spermatophyta</taxon>
        <taxon>Magnoliopsida</taxon>
        <taxon>eudicotyledons</taxon>
        <taxon>Gunneridae</taxon>
        <taxon>Pentapetalae</taxon>
        <taxon>rosids</taxon>
        <taxon>fabids</taxon>
        <taxon>Rosales</taxon>
        <taxon>Moraceae</taxon>
        <taxon>Moreae</taxon>
        <taxon>Morus</taxon>
    </lineage>
</organism>
<dbReference type="GO" id="GO:0030246">
    <property type="term" value="F:carbohydrate binding"/>
    <property type="evidence" value="ECO:0007669"/>
    <property type="project" value="UniProtKB-KW"/>
</dbReference>
<sequence>MTFNHAGHGKGDYNVPSFLRCTEDCPWITSGHKHEHAKHRDKSDNSSGTMGRAWWWCLGRWVLYWNSRNLIYDLNGQPFTGPKHPGNEPSYATVKISGKGDRDVPGGFVDATHNLSHRGITLEFPYEFLVSVSGHTSVLPRLATGKDVIRSLTFKTNKKTYGPYGDEEGTPFSLPIENGLIVGFKGRSGFVLDAIGFYLSL</sequence>